<comment type="caution">
    <text evidence="3">The sequence shown here is derived from an EMBL/GenBank/DDBJ whole genome shotgun (WGS) entry which is preliminary data.</text>
</comment>
<dbReference type="Gene3D" id="3.40.50.720">
    <property type="entry name" value="NAD(P)-binding Rossmann-like Domain"/>
    <property type="match status" value="1"/>
</dbReference>
<dbReference type="Pfam" id="PF13561">
    <property type="entry name" value="adh_short_C2"/>
    <property type="match status" value="1"/>
</dbReference>
<dbReference type="PRINTS" id="PR00081">
    <property type="entry name" value="GDHRDH"/>
</dbReference>
<keyword evidence="4" id="KW-1185">Reference proteome</keyword>
<name>A0ABU2B6Q3_9MICC</name>
<evidence type="ECO:0000256" key="1">
    <source>
        <dbReference type="ARBA" id="ARBA00006484"/>
    </source>
</evidence>
<protein>
    <submittedName>
        <fullName evidence="3">3alpha(Or 20beta)-hydroxysteroid dehydrogenase</fullName>
        <ecNumber evidence="3">1.1.1.53</ecNumber>
    </submittedName>
</protein>
<proteinExistence type="inferred from homology"/>
<organism evidence="3 4">
    <name type="scientific">Enteractinococcus fodinae</name>
    <dbReference type="NCBI Taxonomy" id="684663"/>
    <lineage>
        <taxon>Bacteria</taxon>
        <taxon>Bacillati</taxon>
        <taxon>Actinomycetota</taxon>
        <taxon>Actinomycetes</taxon>
        <taxon>Micrococcales</taxon>
        <taxon>Micrococcaceae</taxon>
    </lineage>
</organism>
<sequence>MQTKVEGRLAGKVVFVSGAASGMGAAHAKHLVSEGASVVIADIDEEGGRDLANIIDKDETMFFRLDVSDYDNWLEAIDKTVERFGRLDALVNNAGMGTTGSVEVETIDGWHETLGVNLHGSFYGMKAAVPQLKQSEAASIINISSIAGFSGFKDLVAYSTAKSALQGLTKSSALDLAQHGIRVNLVHPGSIETPLTADLQRGLGQIPLGRVGQPREVSSLIVYLVSKESSFVTGASFVIDGGETAGNNLRGSNAITRTDE</sequence>
<dbReference type="InterPro" id="IPR002347">
    <property type="entry name" value="SDR_fam"/>
</dbReference>
<gene>
    <name evidence="3" type="ORF">J2S62_002695</name>
</gene>
<keyword evidence="2 3" id="KW-0560">Oxidoreductase</keyword>
<dbReference type="PANTHER" id="PTHR43477">
    <property type="entry name" value="DIHYDROANTICAPSIN 7-DEHYDROGENASE"/>
    <property type="match status" value="1"/>
</dbReference>
<dbReference type="InterPro" id="IPR036291">
    <property type="entry name" value="NAD(P)-bd_dom_sf"/>
</dbReference>
<evidence type="ECO:0000256" key="2">
    <source>
        <dbReference type="ARBA" id="ARBA00023002"/>
    </source>
</evidence>
<evidence type="ECO:0000313" key="4">
    <source>
        <dbReference type="Proteomes" id="UP001183794"/>
    </source>
</evidence>
<comment type="similarity">
    <text evidence="1">Belongs to the short-chain dehydrogenases/reductases (SDR) family.</text>
</comment>
<dbReference type="GO" id="GO:0047044">
    <property type="term" value="F:androstan-3-alpha,17-beta-diol dehydrogenase (NAD+) activity"/>
    <property type="evidence" value="ECO:0007669"/>
    <property type="project" value="UniProtKB-EC"/>
</dbReference>
<dbReference type="PANTHER" id="PTHR43477:SF1">
    <property type="entry name" value="DIHYDROANTICAPSIN 7-DEHYDROGENASE"/>
    <property type="match status" value="1"/>
</dbReference>
<dbReference type="RefSeq" id="WP_310175629.1">
    <property type="nucleotide sequence ID" value="NZ_BAABHE010000002.1"/>
</dbReference>
<dbReference type="SUPFAM" id="SSF51735">
    <property type="entry name" value="NAD(P)-binding Rossmann-fold domains"/>
    <property type="match status" value="1"/>
</dbReference>
<dbReference type="NCBIfam" id="NF005559">
    <property type="entry name" value="PRK07231.1"/>
    <property type="match status" value="1"/>
</dbReference>
<dbReference type="InterPro" id="IPR051122">
    <property type="entry name" value="SDR_DHRS6-like"/>
</dbReference>
<reference evidence="3 4" key="1">
    <citation type="submission" date="2023-07" db="EMBL/GenBank/DDBJ databases">
        <title>Sequencing the genomes of 1000 actinobacteria strains.</title>
        <authorList>
            <person name="Klenk H.-P."/>
        </authorList>
    </citation>
    <scope>NUCLEOTIDE SEQUENCE [LARGE SCALE GENOMIC DNA]</scope>
    <source>
        <strain evidence="3 4">DSM 22966</strain>
    </source>
</reference>
<dbReference type="EMBL" id="JAVDYJ010000001">
    <property type="protein sequence ID" value="MDR7348438.1"/>
    <property type="molecule type" value="Genomic_DNA"/>
</dbReference>
<dbReference type="PRINTS" id="PR00080">
    <property type="entry name" value="SDRFAMILY"/>
</dbReference>
<accession>A0ABU2B6Q3</accession>
<dbReference type="EC" id="1.1.1.53" evidence="3"/>
<evidence type="ECO:0000313" key="3">
    <source>
        <dbReference type="EMBL" id="MDR7348438.1"/>
    </source>
</evidence>
<dbReference type="Proteomes" id="UP001183794">
    <property type="component" value="Unassembled WGS sequence"/>
</dbReference>